<protein>
    <recommendedName>
        <fullName evidence="8">tRNA N6-adenosine threonylcarbamoyltransferase</fullName>
        <ecNumber evidence="8">2.3.1.234</ecNumber>
    </recommendedName>
    <alternativeName>
        <fullName evidence="8">N6-L-threonylcarbamoyladenine synthase</fullName>
        <shortName evidence="8">t(6)A synthase</shortName>
    </alternativeName>
    <alternativeName>
        <fullName evidence="8">t(6)A37 threonylcarbamoyladenosine biosynthesis protein TsaD</fullName>
    </alternativeName>
    <alternativeName>
        <fullName evidence="8">tRNA threonylcarbamoyladenosine biosynthesis protein TsaD</fullName>
    </alternativeName>
</protein>
<feature type="binding site" evidence="8">
    <location>
        <position position="120"/>
    </location>
    <ligand>
        <name>Fe cation</name>
        <dbReference type="ChEBI" id="CHEBI:24875"/>
    </ligand>
</feature>
<evidence type="ECO:0000256" key="6">
    <source>
        <dbReference type="ARBA" id="ARBA00023315"/>
    </source>
</evidence>
<comment type="similarity">
    <text evidence="8">Belongs to the KAE1 / TsaD family.</text>
</comment>
<evidence type="ECO:0000313" key="11">
    <source>
        <dbReference type="Proteomes" id="UP000178501"/>
    </source>
</evidence>
<dbReference type="GO" id="GO:0061711">
    <property type="term" value="F:tRNA N(6)-L-threonylcarbamoyladenine synthase activity"/>
    <property type="evidence" value="ECO:0007669"/>
    <property type="project" value="UniProtKB-EC"/>
</dbReference>
<feature type="binding site" evidence="8">
    <location>
        <begin position="143"/>
        <end position="147"/>
    </location>
    <ligand>
        <name>substrate</name>
    </ligand>
</feature>
<comment type="subcellular location">
    <subcellularLocation>
        <location evidence="8">Cytoplasm</location>
    </subcellularLocation>
</comment>
<dbReference type="Proteomes" id="UP000178501">
    <property type="component" value="Unassembled WGS sequence"/>
</dbReference>
<gene>
    <name evidence="8" type="primary">tsaD</name>
    <name evidence="10" type="ORF">A3J65_04130</name>
</gene>
<dbReference type="Gene3D" id="3.30.420.40">
    <property type="match status" value="2"/>
</dbReference>
<dbReference type="NCBIfam" id="TIGR03723">
    <property type="entry name" value="T6A_TsaD_YgjD"/>
    <property type="match status" value="1"/>
</dbReference>
<comment type="caution">
    <text evidence="8">Lacks conserved residue(s) required for the propagation of feature annotation.</text>
</comment>
<comment type="function">
    <text evidence="8">Required for the formation of a threonylcarbamoyl group on adenosine at position 37 (t(6)A37) in tRNAs that read codons beginning with adenine. Is involved in the transfer of the threonylcarbamoyl moiety of threonylcarbamoyl-AMP (TC-AMP) to the N6 group of A37, together with TsaE and TsaB. TsaD likely plays a direct catalytic role in this reaction.</text>
</comment>
<dbReference type="InterPro" id="IPR017861">
    <property type="entry name" value="KAE1/TsaD"/>
</dbReference>
<proteinExistence type="inferred from homology"/>
<dbReference type="PANTHER" id="PTHR11735:SF6">
    <property type="entry name" value="TRNA N6-ADENOSINE THREONYLCARBAMOYLTRANSFERASE, MITOCHONDRIAL"/>
    <property type="match status" value="1"/>
</dbReference>
<feature type="binding site" evidence="8">
    <location>
        <position position="176"/>
    </location>
    <ligand>
        <name>substrate</name>
    </ligand>
</feature>
<name>A0A1G1YL79_9BACT</name>
<dbReference type="EC" id="2.3.1.234" evidence="8"/>
<organism evidence="10 11">
    <name type="scientific">Candidatus Buchananbacteria bacterium RIFCSPHIGHO2_02_FULL_45_11b</name>
    <dbReference type="NCBI Taxonomy" id="1797541"/>
    <lineage>
        <taxon>Bacteria</taxon>
        <taxon>Candidatus Buchananiibacteriota</taxon>
    </lineage>
</organism>
<keyword evidence="3 8" id="KW-0819">tRNA processing</keyword>
<evidence type="ECO:0000256" key="4">
    <source>
        <dbReference type="ARBA" id="ARBA00022723"/>
    </source>
</evidence>
<dbReference type="GO" id="GO:0002949">
    <property type="term" value="P:tRNA threonylcarbamoyladenosine modification"/>
    <property type="evidence" value="ECO:0007669"/>
    <property type="project" value="UniProtKB-UniRule"/>
</dbReference>
<dbReference type="EMBL" id="MHIK01000005">
    <property type="protein sequence ID" value="OGY52596.1"/>
    <property type="molecule type" value="Genomic_DNA"/>
</dbReference>
<evidence type="ECO:0000256" key="2">
    <source>
        <dbReference type="ARBA" id="ARBA00022679"/>
    </source>
</evidence>
<accession>A0A1G1YL79</accession>
<keyword evidence="2 8" id="KW-0808">Transferase</keyword>
<dbReference type="GO" id="GO:0005737">
    <property type="term" value="C:cytoplasm"/>
    <property type="evidence" value="ECO:0007669"/>
    <property type="project" value="UniProtKB-SubCell"/>
</dbReference>
<evidence type="ECO:0000256" key="7">
    <source>
        <dbReference type="ARBA" id="ARBA00048117"/>
    </source>
</evidence>
<dbReference type="FunFam" id="3.30.420.40:FF:000040">
    <property type="entry name" value="tRNA N6-adenosine threonylcarbamoyltransferase"/>
    <property type="match status" value="1"/>
</dbReference>
<evidence type="ECO:0000256" key="3">
    <source>
        <dbReference type="ARBA" id="ARBA00022694"/>
    </source>
</evidence>
<dbReference type="SUPFAM" id="SSF53067">
    <property type="entry name" value="Actin-like ATPase domain"/>
    <property type="match status" value="2"/>
</dbReference>
<dbReference type="GO" id="GO:0005506">
    <property type="term" value="F:iron ion binding"/>
    <property type="evidence" value="ECO:0007669"/>
    <property type="project" value="UniProtKB-UniRule"/>
</dbReference>
<keyword evidence="4 8" id="KW-0479">Metal-binding</keyword>
<evidence type="ECO:0000259" key="9">
    <source>
        <dbReference type="Pfam" id="PF00814"/>
    </source>
</evidence>
<sequence length="347" mass="37561">MSKKSKIIIIGIESSCDETAAALVEIKAGKFKILSNIVSSQIKIHKKYGGVVPEVAARNHIVNILPVIDRALTEAKIKPARIDKIAVTFGPGLITSLMVGLETAKTLAFVWKKPIAAVNHMKAHLYANWLANQAIKYPAICLTVSGGHTELILIKNQTNLKKVGQTVDDAAGEAFDKVAKLLEIGYPGGPMISRLAQTGNPKAFKLARPMINSKDFNFSFSGLKTSVLYAYENSKLKTKNLKLKANSCKLTADMCASFQQAAVDVLAAKTIKAALHFGAKTVMLSGGVAANQLLRETLQAEIKKLKLNFVMPDKSLCTDNAAMIAAAGYFEKPIDWKKIRVNPNLSI</sequence>
<dbReference type="InterPro" id="IPR000905">
    <property type="entry name" value="Gcp-like_dom"/>
</dbReference>
<dbReference type="PRINTS" id="PR00789">
    <property type="entry name" value="OSIALOPTASE"/>
</dbReference>
<dbReference type="Pfam" id="PF00814">
    <property type="entry name" value="TsaD"/>
    <property type="match status" value="1"/>
</dbReference>
<feature type="binding site" evidence="8">
    <location>
        <position position="291"/>
    </location>
    <ligand>
        <name>substrate</name>
    </ligand>
</feature>
<comment type="caution">
    <text evidence="10">The sequence shown here is derived from an EMBL/GenBank/DDBJ whole genome shotgun (WGS) entry which is preliminary data.</text>
</comment>
<feature type="binding site" evidence="8">
    <location>
        <position position="124"/>
    </location>
    <ligand>
        <name>Fe cation</name>
        <dbReference type="ChEBI" id="CHEBI:24875"/>
    </ligand>
</feature>
<dbReference type="InterPro" id="IPR043129">
    <property type="entry name" value="ATPase_NBD"/>
</dbReference>
<evidence type="ECO:0000256" key="5">
    <source>
        <dbReference type="ARBA" id="ARBA00023004"/>
    </source>
</evidence>
<feature type="binding site" evidence="8">
    <location>
        <position position="189"/>
    </location>
    <ligand>
        <name>substrate</name>
    </ligand>
</feature>
<dbReference type="CDD" id="cd24133">
    <property type="entry name" value="ASKHA_NBD_TsaD_bac"/>
    <property type="match status" value="1"/>
</dbReference>
<dbReference type="PANTHER" id="PTHR11735">
    <property type="entry name" value="TRNA N6-ADENOSINE THREONYLCARBAMOYLTRANSFERASE"/>
    <property type="match status" value="1"/>
</dbReference>
<dbReference type="HAMAP" id="MF_01445">
    <property type="entry name" value="TsaD"/>
    <property type="match status" value="1"/>
</dbReference>
<evidence type="ECO:0000313" key="10">
    <source>
        <dbReference type="EMBL" id="OGY52596.1"/>
    </source>
</evidence>
<dbReference type="AlphaFoldDB" id="A0A1G1YL79"/>
<keyword evidence="5 8" id="KW-0408">Iron</keyword>
<reference evidence="10 11" key="1">
    <citation type="journal article" date="2016" name="Nat. Commun.">
        <title>Thousands of microbial genomes shed light on interconnected biogeochemical processes in an aquifer system.</title>
        <authorList>
            <person name="Anantharaman K."/>
            <person name="Brown C.T."/>
            <person name="Hug L.A."/>
            <person name="Sharon I."/>
            <person name="Castelle C.J."/>
            <person name="Probst A.J."/>
            <person name="Thomas B.C."/>
            <person name="Singh A."/>
            <person name="Wilkins M.J."/>
            <person name="Karaoz U."/>
            <person name="Brodie E.L."/>
            <person name="Williams K.H."/>
            <person name="Hubbard S.S."/>
            <person name="Banfield J.F."/>
        </authorList>
    </citation>
    <scope>NUCLEOTIDE SEQUENCE [LARGE SCALE GENOMIC DNA]</scope>
</reference>
<keyword evidence="1 8" id="KW-0963">Cytoplasm</keyword>
<feature type="domain" description="Gcp-like" evidence="9">
    <location>
        <begin position="32"/>
        <end position="325"/>
    </location>
</feature>
<dbReference type="InterPro" id="IPR022450">
    <property type="entry name" value="TsaD"/>
</dbReference>
<evidence type="ECO:0000256" key="1">
    <source>
        <dbReference type="ARBA" id="ARBA00022490"/>
    </source>
</evidence>
<comment type="cofactor">
    <cofactor evidence="8">
        <name>Fe(2+)</name>
        <dbReference type="ChEBI" id="CHEBI:29033"/>
    </cofactor>
    <text evidence="8">Binds 1 Fe(2+) ion per subunit.</text>
</comment>
<feature type="binding site" evidence="8">
    <location>
        <position position="319"/>
    </location>
    <ligand>
        <name>Fe cation</name>
        <dbReference type="ChEBI" id="CHEBI:24875"/>
    </ligand>
</feature>
<evidence type="ECO:0000256" key="8">
    <source>
        <dbReference type="HAMAP-Rule" id="MF_01445"/>
    </source>
</evidence>
<dbReference type="NCBIfam" id="TIGR00329">
    <property type="entry name" value="gcp_kae1"/>
    <property type="match status" value="1"/>
</dbReference>
<comment type="catalytic activity">
    <reaction evidence="7 8">
        <text>L-threonylcarbamoyladenylate + adenosine(37) in tRNA = N(6)-L-threonylcarbamoyladenosine(37) in tRNA + AMP + H(+)</text>
        <dbReference type="Rhea" id="RHEA:37059"/>
        <dbReference type="Rhea" id="RHEA-COMP:10162"/>
        <dbReference type="Rhea" id="RHEA-COMP:10163"/>
        <dbReference type="ChEBI" id="CHEBI:15378"/>
        <dbReference type="ChEBI" id="CHEBI:73682"/>
        <dbReference type="ChEBI" id="CHEBI:74411"/>
        <dbReference type="ChEBI" id="CHEBI:74418"/>
        <dbReference type="ChEBI" id="CHEBI:456215"/>
        <dbReference type="EC" id="2.3.1.234"/>
    </reaction>
</comment>
<keyword evidence="6 8" id="KW-0012">Acyltransferase</keyword>